<dbReference type="GO" id="GO:0006044">
    <property type="term" value="P:N-acetylglucosamine metabolic process"/>
    <property type="evidence" value="ECO:0007669"/>
    <property type="project" value="TreeGrafter"/>
</dbReference>
<protein>
    <submittedName>
        <fullName evidence="1">Uncharacterized protein YPL067C</fullName>
    </submittedName>
</protein>
<evidence type="ECO:0000313" key="2">
    <source>
        <dbReference type="Proteomes" id="UP000465221"/>
    </source>
</evidence>
<sequence length="278" mass="31736">NSSAQRFPCNSAVAPGAESEARWGFVFLFWDIRHQVFFISKTISLKTIMDTTPELPAFNLTDTDREVLAMTDDQFVPHDWDNLKDIIARNDLGALKRKPSDLVRYLAWSRDTKSQYGSITNFICKRRLGWHLPEPAGTSDSSGTAVADSEPVFPYNNPIPFADPSDYKILRNDWPYGLAPGIAHLCVWLRTPVPVQEHGGDLTDESRALIEEFVQRTFVARLAREGYSDPKDHVLWFKNWTALQSVRSLEHIHVLVKDVPESILFEWTQEPPRDEVPN</sequence>
<dbReference type="PANTHER" id="PTHR35020:SF2">
    <property type="entry name" value="N-ACETYLGLUCOSAMINE-INDUCED PROTEIN 1"/>
    <property type="match status" value="1"/>
</dbReference>
<reference evidence="1 2" key="1">
    <citation type="submission" date="2020-01" db="EMBL/GenBank/DDBJ databases">
        <title>Draft genome sequence of Aspergillus udagawae IFM 46972.</title>
        <authorList>
            <person name="Takahashi H."/>
            <person name="Yaguchi T."/>
        </authorList>
    </citation>
    <scope>NUCLEOTIDE SEQUENCE [LARGE SCALE GENOMIC DNA]</scope>
    <source>
        <strain evidence="1 2">IFM 46972</strain>
    </source>
</reference>
<dbReference type="InterPro" id="IPR022036">
    <property type="entry name" value="DUF3605"/>
</dbReference>
<dbReference type="PANTHER" id="PTHR35020">
    <property type="entry name" value="N-ACETYLGLUCOSAMINE-INDUCED PROTEIN 1"/>
    <property type="match status" value="1"/>
</dbReference>
<evidence type="ECO:0000313" key="1">
    <source>
        <dbReference type="EMBL" id="GFF44646.1"/>
    </source>
</evidence>
<dbReference type="EMBL" id="BLKC01000059">
    <property type="protein sequence ID" value="GFF44646.1"/>
    <property type="molecule type" value="Genomic_DNA"/>
</dbReference>
<feature type="non-terminal residue" evidence="1">
    <location>
        <position position="1"/>
    </location>
</feature>
<accession>A0A8H3S0F7</accession>
<dbReference type="Proteomes" id="UP000465221">
    <property type="component" value="Unassembled WGS sequence"/>
</dbReference>
<proteinExistence type="predicted"/>
<gene>
    <name evidence="1" type="ORF">IFM46972_07597</name>
</gene>
<dbReference type="AlphaFoldDB" id="A0A8H3S0F7"/>
<name>A0A8H3S0F7_9EURO</name>
<dbReference type="Pfam" id="PF12239">
    <property type="entry name" value="DUF3605"/>
    <property type="match status" value="1"/>
</dbReference>
<comment type="caution">
    <text evidence="1">The sequence shown here is derived from an EMBL/GenBank/DDBJ whole genome shotgun (WGS) entry which is preliminary data.</text>
</comment>
<dbReference type="GO" id="GO:0005737">
    <property type="term" value="C:cytoplasm"/>
    <property type="evidence" value="ECO:0007669"/>
    <property type="project" value="TreeGrafter"/>
</dbReference>
<organism evidence="1 2">
    <name type="scientific">Aspergillus udagawae</name>
    <dbReference type="NCBI Taxonomy" id="91492"/>
    <lineage>
        <taxon>Eukaryota</taxon>
        <taxon>Fungi</taxon>
        <taxon>Dikarya</taxon>
        <taxon>Ascomycota</taxon>
        <taxon>Pezizomycotina</taxon>
        <taxon>Eurotiomycetes</taxon>
        <taxon>Eurotiomycetidae</taxon>
        <taxon>Eurotiales</taxon>
        <taxon>Aspergillaceae</taxon>
        <taxon>Aspergillus</taxon>
        <taxon>Aspergillus subgen. Fumigati</taxon>
    </lineage>
</organism>